<evidence type="ECO:0000313" key="8">
    <source>
        <dbReference type="Proteomes" id="UP001596002"/>
    </source>
</evidence>
<gene>
    <name evidence="7" type="ORF">ACFO8Q_15495</name>
</gene>
<evidence type="ECO:0000256" key="6">
    <source>
        <dbReference type="SAM" id="Phobius"/>
    </source>
</evidence>
<comment type="caution">
    <text evidence="7">The sequence shown here is derived from an EMBL/GenBank/DDBJ whole genome shotgun (WGS) entry which is preliminary data.</text>
</comment>
<keyword evidence="8" id="KW-1185">Reference proteome</keyword>
<feature type="transmembrane region" description="Helical" evidence="6">
    <location>
        <begin position="93"/>
        <end position="113"/>
    </location>
</feature>
<sequence>MLKALNLDNIFKFETGVAALIGGGLGGLIEVLYGPNHLLMILILAGAIGFDWLSGTRAAKKDGTYSSEYGIDGVIRTIVMLFLPAFANLLDKAFQTPGVIFYGITLALIYHTWQSFAANSIRAGWGKWIPEFIFKSVESELQAKMNRAMQRHQSGEKGESK</sequence>
<dbReference type="NCBIfam" id="TIGR01593">
    <property type="entry name" value="holin_tox_secr"/>
    <property type="match status" value="1"/>
</dbReference>
<dbReference type="Pfam" id="PF05105">
    <property type="entry name" value="Phage_holin_4_1"/>
    <property type="match status" value="1"/>
</dbReference>
<evidence type="ECO:0000256" key="5">
    <source>
        <dbReference type="ARBA" id="ARBA00023600"/>
    </source>
</evidence>
<comment type="similarity">
    <text evidence="5">Belongs to the bacteriophage holin family. Cp-1 holin subfamily.</text>
</comment>
<protein>
    <submittedName>
        <fullName evidence="7">Phage holin family protein</fullName>
    </submittedName>
</protein>
<evidence type="ECO:0000256" key="2">
    <source>
        <dbReference type="ARBA" id="ARBA00022692"/>
    </source>
</evidence>
<evidence type="ECO:0000256" key="3">
    <source>
        <dbReference type="ARBA" id="ARBA00022989"/>
    </source>
</evidence>
<organism evidence="7 8">
    <name type="scientific">Effusibacillus consociatus</name>
    <dbReference type="NCBI Taxonomy" id="1117041"/>
    <lineage>
        <taxon>Bacteria</taxon>
        <taxon>Bacillati</taxon>
        <taxon>Bacillota</taxon>
        <taxon>Bacilli</taxon>
        <taxon>Bacillales</taxon>
        <taxon>Alicyclobacillaceae</taxon>
        <taxon>Effusibacillus</taxon>
    </lineage>
</organism>
<dbReference type="RefSeq" id="WP_380026694.1">
    <property type="nucleotide sequence ID" value="NZ_JBHSHC010000112.1"/>
</dbReference>
<keyword evidence="4 6" id="KW-0472">Membrane</keyword>
<dbReference type="Proteomes" id="UP001596002">
    <property type="component" value="Unassembled WGS sequence"/>
</dbReference>
<evidence type="ECO:0000256" key="4">
    <source>
        <dbReference type="ARBA" id="ARBA00023136"/>
    </source>
</evidence>
<accession>A0ABV9Q4G3</accession>
<dbReference type="InterPro" id="IPR006480">
    <property type="entry name" value="Phage_holin_4_1"/>
</dbReference>
<keyword evidence="3 6" id="KW-1133">Transmembrane helix</keyword>
<feature type="transmembrane region" description="Helical" evidence="6">
    <location>
        <begin position="39"/>
        <end position="57"/>
    </location>
</feature>
<name>A0ABV9Q4G3_9BACL</name>
<reference evidence="8" key="1">
    <citation type="journal article" date="2019" name="Int. J. Syst. Evol. Microbiol.">
        <title>The Global Catalogue of Microorganisms (GCM) 10K type strain sequencing project: providing services to taxonomists for standard genome sequencing and annotation.</title>
        <authorList>
            <consortium name="The Broad Institute Genomics Platform"/>
            <consortium name="The Broad Institute Genome Sequencing Center for Infectious Disease"/>
            <person name="Wu L."/>
            <person name="Ma J."/>
        </authorList>
    </citation>
    <scope>NUCLEOTIDE SEQUENCE [LARGE SCALE GENOMIC DNA]</scope>
    <source>
        <strain evidence="8">WYCCWR 12678</strain>
    </source>
</reference>
<comment type="subcellular location">
    <subcellularLocation>
        <location evidence="1">Membrane</location>
        <topology evidence="1">Multi-pass membrane protein</topology>
    </subcellularLocation>
</comment>
<feature type="transmembrane region" description="Helical" evidence="6">
    <location>
        <begin position="12"/>
        <end position="33"/>
    </location>
</feature>
<evidence type="ECO:0000313" key="7">
    <source>
        <dbReference type="EMBL" id="MFC4768749.1"/>
    </source>
</evidence>
<feature type="transmembrane region" description="Helical" evidence="6">
    <location>
        <begin position="69"/>
        <end position="87"/>
    </location>
</feature>
<dbReference type="EMBL" id="JBHSHC010000112">
    <property type="protein sequence ID" value="MFC4768749.1"/>
    <property type="molecule type" value="Genomic_DNA"/>
</dbReference>
<evidence type="ECO:0000256" key="1">
    <source>
        <dbReference type="ARBA" id="ARBA00004141"/>
    </source>
</evidence>
<keyword evidence="2 6" id="KW-0812">Transmembrane</keyword>
<proteinExistence type="inferred from homology"/>